<reference evidence="2 3" key="1">
    <citation type="submission" date="2022-09" db="EMBL/GenBank/DDBJ databases">
        <authorList>
            <person name="Palmer J.M."/>
        </authorList>
    </citation>
    <scope>NUCLEOTIDE SEQUENCE [LARGE SCALE GENOMIC DNA]</scope>
    <source>
        <strain evidence="2 3">DSM 7382</strain>
    </source>
</reference>
<dbReference type="AlphaFoldDB" id="A0AAW0FM62"/>
<evidence type="ECO:0000256" key="1">
    <source>
        <dbReference type="SAM" id="MobiDB-lite"/>
    </source>
</evidence>
<evidence type="ECO:0000313" key="3">
    <source>
        <dbReference type="Proteomes" id="UP001385951"/>
    </source>
</evidence>
<keyword evidence="3" id="KW-1185">Reference proteome</keyword>
<name>A0AAW0FM62_9APHY</name>
<organism evidence="2 3">
    <name type="scientific">Cerrena zonata</name>
    <dbReference type="NCBI Taxonomy" id="2478898"/>
    <lineage>
        <taxon>Eukaryota</taxon>
        <taxon>Fungi</taxon>
        <taxon>Dikarya</taxon>
        <taxon>Basidiomycota</taxon>
        <taxon>Agaricomycotina</taxon>
        <taxon>Agaricomycetes</taxon>
        <taxon>Polyporales</taxon>
        <taxon>Cerrenaceae</taxon>
        <taxon>Cerrena</taxon>
    </lineage>
</organism>
<evidence type="ECO:0000313" key="2">
    <source>
        <dbReference type="EMBL" id="KAK7678406.1"/>
    </source>
</evidence>
<protein>
    <submittedName>
        <fullName evidence="2">Uncharacterized protein</fullName>
    </submittedName>
</protein>
<proteinExistence type="predicted"/>
<gene>
    <name evidence="2" type="ORF">QCA50_018622</name>
</gene>
<sequence>MLYLRYPINTPRQRDGRRQCWPETQTPRLPPLHKADNNTGTKNHYKEPRYQLTHILITIKGLIFFISTV</sequence>
<dbReference type="Proteomes" id="UP001385951">
    <property type="component" value="Unassembled WGS sequence"/>
</dbReference>
<comment type="caution">
    <text evidence="2">The sequence shown here is derived from an EMBL/GenBank/DDBJ whole genome shotgun (WGS) entry which is preliminary data.</text>
</comment>
<feature type="region of interest" description="Disordered" evidence="1">
    <location>
        <begin position="14"/>
        <end position="44"/>
    </location>
</feature>
<dbReference type="EMBL" id="JASBNA010000072">
    <property type="protein sequence ID" value="KAK7678406.1"/>
    <property type="molecule type" value="Genomic_DNA"/>
</dbReference>
<accession>A0AAW0FM62</accession>